<feature type="transmembrane region" description="Helical" evidence="1">
    <location>
        <begin position="76"/>
        <end position="98"/>
    </location>
</feature>
<evidence type="ECO:0000256" key="1">
    <source>
        <dbReference type="SAM" id="Phobius"/>
    </source>
</evidence>
<keyword evidence="1" id="KW-0812">Transmembrane</keyword>
<keyword evidence="1" id="KW-1133">Transmembrane helix</keyword>
<accession>A0A975NAJ1</accession>
<dbReference type="AlphaFoldDB" id="A0A975NAJ1"/>
<dbReference type="EMBL" id="CP076134">
    <property type="protein sequence ID" value="QWG11036.1"/>
    <property type="molecule type" value="Genomic_DNA"/>
</dbReference>
<feature type="transmembrane region" description="Helical" evidence="1">
    <location>
        <begin position="49"/>
        <end position="70"/>
    </location>
</feature>
<reference evidence="2" key="1">
    <citation type="submission" date="2021-06" db="EMBL/GenBank/DDBJ databases">
        <title>Bradyrhizobium sp. S2-20-1 Genome sequencing.</title>
        <authorList>
            <person name="Jin L."/>
        </authorList>
    </citation>
    <scope>NUCLEOTIDE SEQUENCE</scope>
    <source>
        <strain evidence="2">S2-20-1</strain>
    </source>
</reference>
<proteinExistence type="predicted"/>
<evidence type="ECO:0000313" key="2">
    <source>
        <dbReference type="EMBL" id="QWG11036.1"/>
    </source>
</evidence>
<keyword evidence="1" id="KW-0472">Membrane</keyword>
<dbReference type="Proteomes" id="UP000680839">
    <property type="component" value="Chromosome"/>
</dbReference>
<gene>
    <name evidence="2" type="ORF">KMZ29_14740</name>
</gene>
<organism evidence="2 3">
    <name type="scientific">Bradyrhizobium sediminis</name>
    <dbReference type="NCBI Taxonomy" id="2840469"/>
    <lineage>
        <taxon>Bacteria</taxon>
        <taxon>Pseudomonadati</taxon>
        <taxon>Pseudomonadota</taxon>
        <taxon>Alphaproteobacteria</taxon>
        <taxon>Hyphomicrobiales</taxon>
        <taxon>Nitrobacteraceae</taxon>
        <taxon>Bradyrhizobium</taxon>
    </lineage>
</organism>
<protein>
    <submittedName>
        <fullName evidence="2">Uncharacterized protein</fullName>
    </submittedName>
</protein>
<evidence type="ECO:0000313" key="3">
    <source>
        <dbReference type="Proteomes" id="UP000680839"/>
    </source>
</evidence>
<sequence length="198" mass="21815">MARSGAGLAADEATSNAAAATQVSGKESLWFELVTAALYHRDRLTWFIALHRGSMFANAFLGTAAVATLLQQQRWLIVAASLLLAFVSAASLAFDFAGNARKHEDRRRTYHDLAAQLEEAADDESAVRLLRAKLIRTAGDDPVVYKAAESVAYNAAIKSLGRDLDDEFILTGTQRFFRNLLTYSGTKFPQRRDLKSMR</sequence>
<dbReference type="RefSeq" id="WP_215619947.1">
    <property type="nucleotide sequence ID" value="NZ_CP076134.1"/>
</dbReference>
<name>A0A975NAJ1_9BRAD</name>